<keyword evidence="3 4" id="KW-0349">Heme</keyword>
<dbReference type="PRINTS" id="PR00385">
    <property type="entry name" value="P450"/>
</dbReference>
<dbReference type="GO" id="GO:0005506">
    <property type="term" value="F:iron ion binding"/>
    <property type="evidence" value="ECO:0007669"/>
    <property type="project" value="InterPro"/>
</dbReference>
<reference evidence="5 6" key="2">
    <citation type="journal article" date="2018" name="Plant J.">
        <title>The Physcomitrella patens chromosome-scale assembly reveals moss genome structure and evolution.</title>
        <authorList>
            <person name="Lang D."/>
            <person name="Ullrich K.K."/>
            <person name="Murat F."/>
            <person name="Fuchs J."/>
            <person name="Jenkins J."/>
            <person name="Haas F.B."/>
            <person name="Piednoel M."/>
            <person name="Gundlach H."/>
            <person name="Van Bel M."/>
            <person name="Meyberg R."/>
            <person name="Vives C."/>
            <person name="Morata J."/>
            <person name="Symeonidi A."/>
            <person name="Hiss M."/>
            <person name="Muchero W."/>
            <person name="Kamisugi Y."/>
            <person name="Saleh O."/>
            <person name="Blanc G."/>
            <person name="Decker E.L."/>
            <person name="van Gessel N."/>
            <person name="Grimwood J."/>
            <person name="Hayes R.D."/>
            <person name="Graham S.W."/>
            <person name="Gunter L.E."/>
            <person name="McDaniel S.F."/>
            <person name="Hoernstein S.N.W."/>
            <person name="Larsson A."/>
            <person name="Li F.W."/>
            <person name="Perroud P.F."/>
            <person name="Phillips J."/>
            <person name="Ranjan P."/>
            <person name="Rokshar D.S."/>
            <person name="Rothfels C.J."/>
            <person name="Schneider L."/>
            <person name="Shu S."/>
            <person name="Stevenson D.W."/>
            <person name="Thummler F."/>
            <person name="Tillich M."/>
            <person name="Villarreal Aguilar J.C."/>
            <person name="Widiez T."/>
            <person name="Wong G.K."/>
            <person name="Wymore A."/>
            <person name="Zhang Y."/>
            <person name="Zimmer A.D."/>
            <person name="Quatrano R.S."/>
            <person name="Mayer K.F.X."/>
            <person name="Goodstein D."/>
            <person name="Casacuberta J.M."/>
            <person name="Vandepoele K."/>
            <person name="Reski R."/>
            <person name="Cuming A.C."/>
            <person name="Tuskan G.A."/>
            <person name="Maumus F."/>
            <person name="Salse J."/>
            <person name="Schmutz J."/>
            <person name="Rensing S.A."/>
        </authorList>
    </citation>
    <scope>NUCLEOTIDE SEQUENCE [LARGE SCALE GENOMIC DNA]</scope>
    <source>
        <strain evidence="5 6">cv. Gransden 2004</strain>
    </source>
</reference>
<dbReference type="InterPro" id="IPR050121">
    <property type="entry name" value="Cytochrome_P450_monoxygenase"/>
</dbReference>
<evidence type="ECO:0000313" key="5">
    <source>
        <dbReference type="EnsemblPlants" id="Pp3c24_15550V3.6"/>
    </source>
</evidence>
<keyword evidence="4" id="KW-0503">Monooxygenase</keyword>
<keyword evidence="6" id="KW-1185">Reference proteome</keyword>
<sequence length="544" mass="60325">MGSISAANLELIATLASHCLQRTTESVKQGQAVLQQAVQPLPSCFPPGPNGDVALDFARDPLECLASLKSRYGSLVGFKLASRPIVLVSSPNFSREVFVTQSSTFIKAGTAFFPGSSLAGNGLLVSDGDIWKRQRRLSNPAFRRAAIQTYAEAMVNITEKMVDKVWRTGGVRDVYADFNELTMEIVASALFGASEASEEMAQVGPAITQAFQFFTRRATSMFIVPEWVPTFDNIQYNNAVTDLNKVVFRLINERRRQLANSSAPPRKDLLTRLLHVTDEDGSGMDNQSLRDELMTFLVAVPNLNSCAPGLDLVEDITCASRTGFPELYPENTGQETSAILLTWALLMFALHPHTQELVFQEISEVLNGQLPRQTDVSKLRYLEAFIWETLRLMPPAYVVGRCACHPTELGGYKIPQGTTILVSPYLLHQDPAFWPRVSEFDPSRWMPGGDATEHMENDSFWPFGGGPRNCIGMGFAMMEVTLVLAVISSRFRVSLPVGEPIPSPRAMITLRPESEVKLRLTSRRQQRQRKSEAADEMKVIVCLN</sequence>
<dbReference type="KEGG" id="ppp:112276291"/>
<dbReference type="InterPro" id="IPR036396">
    <property type="entry name" value="Cyt_P450_sf"/>
</dbReference>
<evidence type="ECO:0008006" key="7">
    <source>
        <dbReference type="Google" id="ProtNLM"/>
    </source>
</evidence>
<dbReference type="GO" id="GO:0020037">
    <property type="term" value="F:heme binding"/>
    <property type="evidence" value="ECO:0007669"/>
    <property type="project" value="InterPro"/>
</dbReference>
<dbReference type="InterPro" id="IPR017972">
    <property type="entry name" value="Cyt_P450_CS"/>
</dbReference>
<proteinExistence type="inferred from homology"/>
<evidence type="ECO:0000256" key="4">
    <source>
        <dbReference type="RuleBase" id="RU000461"/>
    </source>
</evidence>
<dbReference type="PANTHER" id="PTHR24305">
    <property type="entry name" value="CYTOCHROME P450"/>
    <property type="match status" value="1"/>
</dbReference>
<dbReference type="Proteomes" id="UP000006727">
    <property type="component" value="Chromosome 24"/>
</dbReference>
<comment type="cofactor">
    <cofactor evidence="1 3">
        <name>heme</name>
        <dbReference type="ChEBI" id="CHEBI:30413"/>
    </cofactor>
</comment>
<dbReference type="EMBL" id="ABEU02000024">
    <property type="status" value="NOT_ANNOTATED_CDS"/>
    <property type="molecule type" value="Genomic_DNA"/>
</dbReference>
<dbReference type="GO" id="GO:0004497">
    <property type="term" value="F:monooxygenase activity"/>
    <property type="evidence" value="ECO:0007669"/>
    <property type="project" value="UniProtKB-KW"/>
</dbReference>
<keyword evidence="3 4" id="KW-0408">Iron</keyword>
<gene>
    <name evidence="5" type="primary">LOC112276291</name>
</gene>
<dbReference type="InterPro" id="IPR002401">
    <property type="entry name" value="Cyt_P450_E_grp-I"/>
</dbReference>
<dbReference type="PANTHER" id="PTHR24305:SF166">
    <property type="entry name" value="CYTOCHROME P450 12A4, MITOCHONDRIAL-RELATED"/>
    <property type="match status" value="1"/>
</dbReference>
<reference evidence="5" key="3">
    <citation type="submission" date="2020-12" db="UniProtKB">
        <authorList>
            <consortium name="EnsemblPlants"/>
        </authorList>
    </citation>
    <scope>IDENTIFICATION</scope>
</reference>
<evidence type="ECO:0000256" key="3">
    <source>
        <dbReference type="PIRSR" id="PIRSR602401-1"/>
    </source>
</evidence>
<keyword evidence="4" id="KW-0560">Oxidoreductase</keyword>
<organism evidence="5 6">
    <name type="scientific">Physcomitrium patens</name>
    <name type="common">Spreading-leaved earth moss</name>
    <name type="synonym">Physcomitrella patens</name>
    <dbReference type="NCBI Taxonomy" id="3218"/>
    <lineage>
        <taxon>Eukaryota</taxon>
        <taxon>Viridiplantae</taxon>
        <taxon>Streptophyta</taxon>
        <taxon>Embryophyta</taxon>
        <taxon>Bryophyta</taxon>
        <taxon>Bryophytina</taxon>
        <taxon>Bryopsida</taxon>
        <taxon>Funariidae</taxon>
        <taxon>Funariales</taxon>
        <taxon>Funariaceae</taxon>
        <taxon>Physcomitrium</taxon>
    </lineage>
</organism>
<accession>A0A7I4CMC6</accession>
<feature type="binding site" description="axial binding residue" evidence="3">
    <location>
        <position position="470"/>
    </location>
    <ligand>
        <name>heme</name>
        <dbReference type="ChEBI" id="CHEBI:30413"/>
    </ligand>
    <ligandPart>
        <name>Fe</name>
        <dbReference type="ChEBI" id="CHEBI:18248"/>
    </ligandPart>
</feature>
<dbReference type="SUPFAM" id="SSF48264">
    <property type="entry name" value="Cytochrome P450"/>
    <property type="match status" value="1"/>
</dbReference>
<evidence type="ECO:0000256" key="2">
    <source>
        <dbReference type="ARBA" id="ARBA00010617"/>
    </source>
</evidence>
<keyword evidence="3 4" id="KW-0479">Metal-binding</keyword>
<dbReference type="PROSITE" id="PS00086">
    <property type="entry name" value="CYTOCHROME_P450"/>
    <property type="match status" value="1"/>
</dbReference>
<dbReference type="InterPro" id="IPR001128">
    <property type="entry name" value="Cyt_P450"/>
</dbReference>
<protein>
    <recommendedName>
        <fullName evidence="7">Cytochrome P450</fullName>
    </recommendedName>
</protein>
<dbReference type="Gramene" id="Pp3c24_15550V3.6">
    <property type="protein sequence ID" value="Pp3c24_15550V3.6"/>
    <property type="gene ID" value="Pp3c24_15550"/>
</dbReference>
<evidence type="ECO:0000313" key="6">
    <source>
        <dbReference type="Proteomes" id="UP000006727"/>
    </source>
</evidence>
<dbReference type="EnsemblPlants" id="Pp3c24_15550V3.6">
    <property type="protein sequence ID" value="Pp3c24_15550V3.6"/>
    <property type="gene ID" value="Pp3c24_15550"/>
</dbReference>
<dbReference type="Gene3D" id="1.10.630.10">
    <property type="entry name" value="Cytochrome P450"/>
    <property type="match status" value="1"/>
</dbReference>
<reference evidence="5 6" key="1">
    <citation type="journal article" date="2008" name="Science">
        <title>The Physcomitrella genome reveals evolutionary insights into the conquest of land by plants.</title>
        <authorList>
            <person name="Rensing S."/>
            <person name="Lang D."/>
            <person name="Zimmer A."/>
            <person name="Terry A."/>
            <person name="Salamov A."/>
            <person name="Shapiro H."/>
            <person name="Nishiyama T."/>
            <person name="Perroud P.-F."/>
            <person name="Lindquist E."/>
            <person name="Kamisugi Y."/>
            <person name="Tanahashi T."/>
            <person name="Sakakibara K."/>
            <person name="Fujita T."/>
            <person name="Oishi K."/>
            <person name="Shin-I T."/>
            <person name="Kuroki Y."/>
            <person name="Toyoda A."/>
            <person name="Suzuki Y."/>
            <person name="Hashimoto A."/>
            <person name="Yamaguchi K."/>
            <person name="Sugano A."/>
            <person name="Kohara Y."/>
            <person name="Fujiyama A."/>
            <person name="Anterola A."/>
            <person name="Aoki S."/>
            <person name="Ashton N."/>
            <person name="Barbazuk W.B."/>
            <person name="Barker E."/>
            <person name="Bennetzen J."/>
            <person name="Bezanilla M."/>
            <person name="Blankenship R."/>
            <person name="Cho S.H."/>
            <person name="Dutcher S."/>
            <person name="Estelle M."/>
            <person name="Fawcett J.A."/>
            <person name="Gundlach H."/>
            <person name="Hanada K."/>
            <person name="Heyl A."/>
            <person name="Hicks K.A."/>
            <person name="Hugh J."/>
            <person name="Lohr M."/>
            <person name="Mayer K."/>
            <person name="Melkozernov A."/>
            <person name="Murata T."/>
            <person name="Nelson D."/>
            <person name="Pils B."/>
            <person name="Prigge M."/>
            <person name="Reiss B."/>
            <person name="Renner T."/>
            <person name="Rombauts S."/>
            <person name="Rushton P."/>
            <person name="Sanderfoot A."/>
            <person name="Schween G."/>
            <person name="Shiu S.-H."/>
            <person name="Stueber K."/>
            <person name="Theodoulou F.L."/>
            <person name="Tu H."/>
            <person name="Van de Peer Y."/>
            <person name="Verrier P.J."/>
            <person name="Waters E."/>
            <person name="Wood A."/>
            <person name="Yang L."/>
            <person name="Cove D."/>
            <person name="Cuming A."/>
            <person name="Hasebe M."/>
            <person name="Lucas S."/>
            <person name="Mishler D.B."/>
            <person name="Reski R."/>
            <person name="Grigoriev I."/>
            <person name="Quatrano R.S."/>
            <person name="Boore J.L."/>
        </authorList>
    </citation>
    <scope>NUCLEOTIDE SEQUENCE [LARGE SCALE GENOMIC DNA]</scope>
    <source>
        <strain evidence="5 6">cv. Gransden 2004</strain>
    </source>
</reference>
<dbReference type="AlphaFoldDB" id="A0A7I4CMC6"/>
<dbReference type="GO" id="GO:0016705">
    <property type="term" value="F:oxidoreductase activity, acting on paired donors, with incorporation or reduction of molecular oxygen"/>
    <property type="evidence" value="ECO:0007669"/>
    <property type="project" value="InterPro"/>
</dbReference>
<dbReference type="OrthoDB" id="1470350at2759"/>
<dbReference type="GeneID" id="112276291"/>
<evidence type="ECO:0000256" key="1">
    <source>
        <dbReference type="ARBA" id="ARBA00001971"/>
    </source>
</evidence>
<name>A0A7I4CMC6_PHYPA</name>
<comment type="similarity">
    <text evidence="2 4">Belongs to the cytochrome P450 family.</text>
</comment>
<dbReference type="RefSeq" id="XP_024363188.1">
    <property type="nucleotide sequence ID" value="XM_024507420.2"/>
</dbReference>
<dbReference type="PRINTS" id="PR00463">
    <property type="entry name" value="EP450I"/>
</dbReference>
<dbReference type="InParanoid" id="A0A7I4CMC6"/>
<dbReference type="Pfam" id="PF00067">
    <property type="entry name" value="p450"/>
    <property type="match status" value="2"/>
</dbReference>